<keyword evidence="3 7" id="KW-0349">Heme</keyword>
<keyword evidence="2 7" id="KW-0813">Transport</keyword>
<dbReference type="PRINTS" id="PR00612">
    <property type="entry name" value="ALPHAHAEM"/>
</dbReference>
<evidence type="ECO:0000256" key="1">
    <source>
        <dbReference type="ARBA" id="ARBA00008705"/>
    </source>
</evidence>
<evidence type="ECO:0000313" key="9">
    <source>
        <dbReference type="Proteomes" id="UP000515159"/>
    </source>
</evidence>
<dbReference type="InParanoid" id="A0A6P8SJN6"/>
<sequence length="142" mass="15747">MALTEGDKVAVIKLWGKISGQTEAIGSEALQRLITCFPQCKTYFKHYDLSPGSAQIRTQGTRILDAIGEATKHLDNLSESLSKLSDLHAYSLRVDPENFKLLSHCILVVLAIHCPAEFNSETHASWDKFLAVISAILTSKYR</sequence>
<feature type="domain" description="Globin" evidence="8">
    <location>
        <begin position="2"/>
        <end position="142"/>
    </location>
</feature>
<dbReference type="GO" id="GO:0004601">
    <property type="term" value="F:peroxidase activity"/>
    <property type="evidence" value="ECO:0007669"/>
    <property type="project" value="TreeGrafter"/>
</dbReference>
<keyword evidence="4 7" id="KW-0561">Oxygen transport</keyword>
<dbReference type="Pfam" id="PF00042">
    <property type="entry name" value="Globin"/>
    <property type="match status" value="1"/>
</dbReference>
<name>A0A6P8SJN6_GEOSA</name>
<dbReference type="Proteomes" id="UP000515159">
    <property type="component" value="Chromosome 11"/>
</dbReference>
<dbReference type="KEGG" id="gsh:117368993"/>
<organism evidence="9 10">
    <name type="scientific">Geotrypetes seraphini</name>
    <name type="common">Gaboon caecilian</name>
    <name type="synonym">Caecilia seraphini</name>
    <dbReference type="NCBI Taxonomy" id="260995"/>
    <lineage>
        <taxon>Eukaryota</taxon>
        <taxon>Metazoa</taxon>
        <taxon>Chordata</taxon>
        <taxon>Craniata</taxon>
        <taxon>Vertebrata</taxon>
        <taxon>Euteleostomi</taxon>
        <taxon>Amphibia</taxon>
        <taxon>Gymnophiona</taxon>
        <taxon>Geotrypetes</taxon>
    </lineage>
</organism>
<dbReference type="FunCoup" id="A0A6P8SJN6">
    <property type="interactions" value="78"/>
</dbReference>
<dbReference type="CTD" id="3050"/>
<protein>
    <submittedName>
        <fullName evidence="10">Hemoglobin subunit zeta</fullName>
    </submittedName>
</protein>
<dbReference type="GO" id="GO:0020037">
    <property type="term" value="F:heme binding"/>
    <property type="evidence" value="ECO:0007669"/>
    <property type="project" value="InterPro"/>
</dbReference>
<dbReference type="GO" id="GO:0019825">
    <property type="term" value="F:oxygen binding"/>
    <property type="evidence" value="ECO:0007669"/>
    <property type="project" value="InterPro"/>
</dbReference>
<comment type="similarity">
    <text evidence="1 7">Belongs to the globin family.</text>
</comment>
<dbReference type="GO" id="GO:0005344">
    <property type="term" value="F:oxygen carrier activity"/>
    <property type="evidence" value="ECO:0007669"/>
    <property type="project" value="UniProtKB-KW"/>
</dbReference>
<dbReference type="GO" id="GO:0043177">
    <property type="term" value="F:organic acid binding"/>
    <property type="evidence" value="ECO:0007669"/>
    <property type="project" value="TreeGrafter"/>
</dbReference>
<evidence type="ECO:0000313" key="10">
    <source>
        <dbReference type="RefSeq" id="XP_033818737.1"/>
    </source>
</evidence>
<evidence type="ECO:0000256" key="7">
    <source>
        <dbReference type="RuleBase" id="RU000356"/>
    </source>
</evidence>
<dbReference type="GO" id="GO:0031720">
    <property type="term" value="F:haptoglobin binding"/>
    <property type="evidence" value="ECO:0007669"/>
    <property type="project" value="TreeGrafter"/>
</dbReference>
<dbReference type="GO" id="GO:0042744">
    <property type="term" value="P:hydrogen peroxide catabolic process"/>
    <property type="evidence" value="ECO:0007669"/>
    <property type="project" value="TreeGrafter"/>
</dbReference>
<dbReference type="GO" id="GO:0072562">
    <property type="term" value="C:blood microparticle"/>
    <property type="evidence" value="ECO:0007669"/>
    <property type="project" value="TreeGrafter"/>
</dbReference>
<dbReference type="GO" id="GO:0005506">
    <property type="term" value="F:iron ion binding"/>
    <property type="evidence" value="ECO:0007669"/>
    <property type="project" value="InterPro"/>
</dbReference>
<dbReference type="InterPro" id="IPR050056">
    <property type="entry name" value="Hemoglobin_oxygen_transport"/>
</dbReference>
<evidence type="ECO:0000256" key="3">
    <source>
        <dbReference type="ARBA" id="ARBA00022617"/>
    </source>
</evidence>
<dbReference type="PRINTS" id="PR00815">
    <property type="entry name" value="PIHAEM"/>
</dbReference>
<dbReference type="GO" id="GO:0005833">
    <property type="term" value="C:hemoglobin complex"/>
    <property type="evidence" value="ECO:0007669"/>
    <property type="project" value="InterPro"/>
</dbReference>
<dbReference type="RefSeq" id="XP_033818737.1">
    <property type="nucleotide sequence ID" value="XM_033962846.1"/>
</dbReference>
<dbReference type="AlphaFoldDB" id="A0A6P8SJN6"/>
<evidence type="ECO:0000256" key="4">
    <source>
        <dbReference type="ARBA" id="ARBA00022621"/>
    </source>
</evidence>
<dbReference type="GeneID" id="117368993"/>
<dbReference type="InterPro" id="IPR012292">
    <property type="entry name" value="Globin/Proto"/>
</dbReference>
<dbReference type="Gene3D" id="1.10.490.10">
    <property type="entry name" value="Globins"/>
    <property type="match status" value="1"/>
</dbReference>
<evidence type="ECO:0000256" key="5">
    <source>
        <dbReference type="ARBA" id="ARBA00022723"/>
    </source>
</evidence>
<evidence type="ECO:0000259" key="8">
    <source>
        <dbReference type="PROSITE" id="PS01033"/>
    </source>
</evidence>
<dbReference type="InterPro" id="IPR002338">
    <property type="entry name" value="Hemoglobin_a-typ"/>
</dbReference>
<dbReference type="FunFam" id="1.10.490.10:FF:000002">
    <property type="entry name" value="Hemoglobin subunit alpha"/>
    <property type="match status" value="1"/>
</dbReference>
<keyword evidence="6" id="KW-0408">Iron</keyword>
<accession>A0A6P8SJN6</accession>
<proteinExistence type="inferred from homology"/>
<dbReference type="InterPro" id="IPR002339">
    <property type="entry name" value="Hemoglobin_pi"/>
</dbReference>
<dbReference type="CDD" id="cd08927">
    <property type="entry name" value="Hb-alpha-like"/>
    <property type="match status" value="1"/>
</dbReference>
<dbReference type="GO" id="GO:0031838">
    <property type="term" value="C:haptoglobin-hemoglobin complex"/>
    <property type="evidence" value="ECO:0007669"/>
    <property type="project" value="TreeGrafter"/>
</dbReference>
<keyword evidence="5" id="KW-0479">Metal-binding</keyword>
<dbReference type="SUPFAM" id="SSF46458">
    <property type="entry name" value="Globin-like"/>
    <property type="match status" value="1"/>
</dbReference>
<dbReference type="PROSITE" id="PS01033">
    <property type="entry name" value="GLOBIN"/>
    <property type="match status" value="1"/>
</dbReference>
<gene>
    <name evidence="10" type="primary">HBZ</name>
</gene>
<evidence type="ECO:0000256" key="6">
    <source>
        <dbReference type="ARBA" id="ARBA00023004"/>
    </source>
</evidence>
<dbReference type="InterPro" id="IPR009050">
    <property type="entry name" value="Globin-like_sf"/>
</dbReference>
<keyword evidence="9" id="KW-1185">Reference proteome</keyword>
<reference evidence="10" key="1">
    <citation type="submission" date="2025-08" db="UniProtKB">
        <authorList>
            <consortium name="RefSeq"/>
        </authorList>
    </citation>
    <scope>IDENTIFICATION</scope>
</reference>
<evidence type="ECO:0000256" key="2">
    <source>
        <dbReference type="ARBA" id="ARBA00022448"/>
    </source>
</evidence>
<dbReference type="PANTHER" id="PTHR11442">
    <property type="entry name" value="HEMOGLOBIN FAMILY MEMBER"/>
    <property type="match status" value="1"/>
</dbReference>
<dbReference type="OrthoDB" id="8751793at2759"/>
<dbReference type="InterPro" id="IPR000971">
    <property type="entry name" value="Globin"/>
</dbReference>